<dbReference type="EMBL" id="JAQQPM010000005">
    <property type="protein sequence ID" value="KAK2071530.1"/>
    <property type="molecule type" value="Genomic_DNA"/>
</dbReference>
<protein>
    <recommendedName>
        <fullName evidence="14">Cytochrome b5 heme-binding domain-containing protein</fullName>
    </recommendedName>
</protein>
<keyword evidence="7" id="KW-0492">Microsome</keyword>
<evidence type="ECO:0000259" key="14">
    <source>
        <dbReference type="PROSITE" id="PS50255"/>
    </source>
</evidence>
<dbReference type="PROSITE" id="PS50255">
    <property type="entry name" value="CYTOCHROME_B5_2"/>
    <property type="match status" value="1"/>
</dbReference>
<keyword evidence="16" id="KW-1185">Reference proteome</keyword>
<evidence type="ECO:0000256" key="2">
    <source>
        <dbReference type="ARBA" id="ARBA00022448"/>
    </source>
</evidence>
<reference evidence="15" key="1">
    <citation type="journal article" date="2023" name="Mol. Plant Microbe Interact.">
        <title>Elucidating the Obligate Nature and Biological Capacity of an Invasive Fungal Corn Pathogen.</title>
        <authorList>
            <person name="MacCready J.S."/>
            <person name="Roggenkamp E.M."/>
            <person name="Gdanetz K."/>
            <person name="Chilvers M.I."/>
        </authorList>
    </citation>
    <scope>NUCLEOTIDE SEQUENCE</scope>
    <source>
        <strain evidence="15">PM02</strain>
    </source>
</reference>
<dbReference type="GO" id="GO:0005789">
    <property type="term" value="C:endoplasmic reticulum membrane"/>
    <property type="evidence" value="ECO:0007669"/>
    <property type="project" value="UniProtKB-SubCell"/>
</dbReference>
<feature type="region of interest" description="Disordered" evidence="13">
    <location>
        <begin position="1214"/>
        <end position="1260"/>
    </location>
</feature>
<proteinExistence type="inferred from homology"/>
<evidence type="ECO:0000256" key="8">
    <source>
        <dbReference type="ARBA" id="ARBA00022982"/>
    </source>
</evidence>
<dbReference type="InterPro" id="IPR036400">
    <property type="entry name" value="Cyt_B5-like_heme/steroid_sf"/>
</dbReference>
<keyword evidence="5" id="KW-0479">Metal-binding</keyword>
<keyword evidence="9" id="KW-0408">Iron</keyword>
<feature type="region of interest" description="Disordered" evidence="13">
    <location>
        <begin position="1099"/>
        <end position="1122"/>
    </location>
</feature>
<comment type="similarity">
    <text evidence="12">Belongs to the cytochrome b5 family.</text>
</comment>
<gene>
    <name evidence="15" type="ORF">P8C59_005945</name>
</gene>
<feature type="domain" description="Cytochrome b5 heme-binding" evidence="14">
    <location>
        <begin position="882"/>
        <end position="962"/>
    </location>
</feature>
<evidence type="ECO:0000256" key="13">
    <source>
        <dbReference type="SAM" id="MobiDB-lite"/>
    </source>
</evidence>
<accession>A0AAD9I6J5</accession>
<feature type="compositionally biased region" description="Pro residues" evidence="13">
    <location>
        <begin position="1023"/>
        <end position="1032"/>
    </location>
</feature>
<dbReference type="PANTHER" id="PTHR19359">
    <property type="entry name" value="CYTOCHROME B5"/>
    <property type="match status" value="1"/>
</dbReference>
<keyword evidence="3" id="KW-0349">Heme</keyword>
<evidence type="ECO:0000256" key="10">
    <source>
        <dbReference type="ARBA" id="ARBA00023136"/>
    </source>
</evidence>
<keyword evidence="4" id="KW-0812">Transmembrane</keyword>
<evidence type="ECO:0000256" key="1">
    <source>
        <dbReference type="ARBA" id="ARBA00004131"/>
    </source>
</evidence>
<evidence type="ECO:0000256" key="9">
    <source>
        <dbReference type="ARBA" id="ARBA00023004"/>
    </source>
</evidence>
<evidence type="ECO:0000256" key="5">
    <source>
        <dbReference type="ARBA" id="ARBA00022723"/>
    </source>
</evidence>
<dbReference type="GO" id="GO:0020037">
    <property type="term" value="F:heme binding"/>
    <property type="evidence" value="ECO:0007669"/>
    <property type="project" value="TreeGrafter"/>
</dbReference>
<feature type="compositionally biased region" description="Low complexity" evidence="13">
    <location>
        <begin position="1013"/>
        <end position="1022"/>
    </location>
</feature>
<dbReference type="Proteomes" id="UP001217918">
    <property type="component" value="Unassembled WGS sequence"/>
</dbReference>
<keyword evidence="6" id="KW-0256">Endoplasmic reticulum</keyword>
<evidence type="ECO:0000256" key="3">
    <source>
        <dbReference type="ARBA" id="ARBA00022617"/>
    </source>
</evidence>
<dbReference type="GO" id="GO:0046872">
    <property type="term" value="F:metal ion binding"/>
    <property type="evidence" value="ECO:0007669"/>
    <property type="project" value="UniProtKB-KW"/>
</dbReference>
<feature type="region of interest" description="Disordered" evidence="13">
    <location>
        <begin position="658"/>
        <end position="687"/>
    </location>
</feature>
<evidence type="ECO:0000256" key="12">
    <source>
        <dbReference type="ARBA" id="ARBA00038168"/>
    </source>
</evidence>
<evidence type="ECO:0000313" key="16">
    <source>
        <dbReference type="Proteomes" id="UP001217918"/>
    </source>
</evidence>
<dbReference type="AlphaFoldDB" id="A0AAD9I6J5"/>
<dbReference type="PANTHER" id="PTHR19359:SF150">
    <property type="entry name" value="CYTOCHROME B5"/>
    <property type="match status" value="1"/>
</dbReference>
<keyword evidence="2" id="KW-0813">Transport</keyword>
<evidence type="ECO:0000256" key="6">
    <source>
        <dbReference type="ARBA" id="ARBA00022824"/>
    </source>
</evidence>
<evidence type="ECO:0000313" key="15">
    <source>
        <dbReference type="EMBL" id="KAK2071530.1"/>
    </source>
</evidence>
<dbReference type="InterPro" id="IPR050668">
    <property type="entry name" value="Cytochrome_b5"/>
</dbReference>
<comment type="caution">
    <text evidence="15">The sequence shown here is derived from an EMBL/GenBank/DDBJ whole genome shotgun (WGS) entry which is preliminary data.</text>
</comment>
<keyword evidence="8" id="KW-0249">Electron transport</keyword>
<organism evidence="15 16">
    <name type="scientific">Phyllachora maydis</name>
    <dbReference type="NCBI Taxonomy" id="1825666"/>
    <lineage>
        <taxon>Eukaryota</taxon>
        <taxon>Fungi</taxon>
        <taxon>Dikarya</taxon>
        <taxon>Ascomycota</taxon>
        <taxon>Pezizomycotina</taxon>
        <taxon>Sordariomycetes</taxon>
        <taxon>Sordariomycetidae</taxon>
        <taxon>Phyllachorales</taxon>
        <taxon>Phyllachoraceae</taxon>
        <taxon>Phyllachora</taxon>
    </lineage>
</organism>
<sequence length="1260" mass="141677">MDYAAPDTPWKASGYADLPWDDTVFGDHGRSGQAPLYPAVQSMGVGTAPEEYWRRFGEIPQPSDADLDYLFSTEQQQKIGLEGVTTWQLASFNHGLPQVTTIEVCEEDWHPVFRRNRWFDCRAPAIDPDQPGRFGEPDHWSVDNDAVWAELRVCLELANRIFFQLQRSGWLYGLLMHEDSLALRLQARITIVTTVIHELAHGLHRCQLISNANLMDIGTEPILTEKGQFVSELGYSIEDHVFGGPLKNLPMGTGMRYLVALSDFVRDIIYERLAGQTINHDKNLPDFTRWCTHPIPSLWISFLFDENYWDLFGASRGREALKAPKYFSTAHESHAARGDGAHWAVTYTHTTKMMAVPKTEPAAVHHARYDDPMIQALADSAVRKQTWLAMRPWYSETFDNWQSSFYSVLLARSYVTGFSKAVASRNEQVALEALEKLYLYILQYQPMTPPASLHVLGVLFQFMTVCIPFHDQVDEVVVRAAEDGEVRASQWQPSRRYRLKWRFAEYCFEPDKPSVSYETGQFHEDVAHLSQRDARRKLFADGMAVWGNFASKVCVPRNFLRALRELALDLDLQLGGPQADVSGGWLDFRFIWPEFTLDRAMVDPLDPTTDRLVPTRDLVFENLTGLRPEPDPRAENVPDIVHSFARVAVLAEGPNDPQFAAFRAPAPPGLDASPRPPKTRRKQLRRPTGVKQHCMVMVAQVGEENEPIKYWTIAEVYDQSMEDNEWVLISDGSGGFDIYGDIPPQDHAKISGGSVFMFGGLEIRDQHLIDRIKALQRGANKEGMYKGRLLLPKTAEEVLENDGTHGRPLWVIVGSEVFDITDFHPTNDVQREALLSRNPRSFLENEEALDWENLRRRLHPYRCATLAPSTKPPIDSSSSWEKTVFTRSEVGQHIFPAGLGLYCIIDEAVYDIGEFTKSHPGGARALLELGGRDASESFRANHANWQHLLDNELRGTKVGRVVRQRDENKAIDDSAEIVIHGEVYQISVLQRSPEGRRLRDRLGEHAAHDKAQEPPGQQEEQQPPLPTPPPTPAWGIWTRVKSTVYDVTELALHADVATKQKLAQAAGDEIDDEALIRDLENCHIAPVVGTMETTEAEARRKAEKAKKPMPAPSPSPAASARGDGARRALCGLYGINPNDPRADAKLEYMRLTDPKGGTFRGRCGGLGGLYEEAFGEGSYFLARLQKMQDAGLLDLPSMKGKRLEYERLKKSCASGEAAAAGRDPRATRAKTNKRKRDDLDRLEAGTGGRDPVRGRGLRAW</sequence>
<evidence type="ECO:0000256" key="7">
    <source>
        <dbReference type="ARBA" id="ARBA00022848"/>
    </source>
</evidence>
<name>A0AAD9I6J5_9PEZI</name>
<dbReference type="SMART" id="SM01117">
    <property type="entry name" value="Cyt-b5"/>
    <property type="match status" value="2"/>
</dbReference>
<comment type="subcellular location">
    <subcellularLocation>
        <location evidence="1">Endoplasmic reticulum membrane</location>
        <topology evidence="1">Single-pass membrane protein</topology>
        <orientation evidence="1">Cytoplasmic side</orientation>
    </subcellularLocation>
    <subcellularLocation>
        <location evidence="11">Microsome membrane</location>
        <topology evidence="11">Single-pass membrane protein</topology>
        <orientation evidence="11">Cytoplasmic side</orientation>
    </subcellularLocation>
</comment>
<feature type="region of interest" description="Disordered" evidence="13">
    <location>
        <begin position="1004"/>
        <end position="1035"/>
    </location>
</feature>
<evidence type="ECO:0000256" key="4">
    <source>
        <dbReference type="ARBA" id="ARBA00022692"/>
    </source>
</evidence>
<keyword evidence="10" id="KW-0472">Membrane</keyword>
<dbReference type="Pfam" id="PF00173">
    <property type="entry name" value="Cyt-b5"/>
    <property type="match status" value="1"/>
</dbReference>
<dbReference type="InterPro" id="IPR001199">
    <property type="entry name" value="Cyt_B5-like_heme/steroid-bd"/>
</dbReference>
<evidence type="ECO:0000256" key="11">
    <source>
        <dbReference type="ARBA" id="ARBA00037877"/>
    </source>
</evidence>
<dbReference type="SUPFAM" id="SSF55856">
    <property type="entry name" value="Cytochrome b5-like heme/steroid binding domain"/>
    <property type="match status" value="2"/>
</dbReference>
<dbReference type="Gene3D" id="3.10.120.10">
    <property type="entry name" value="Cytochrome b5-like heme/steroid binding domain"/>
    <property type="match status" value="1"/>
</dbReference>